<gene>
    <name evidence="3" type="ORF">CJ255_07945</name>
</gene>
<dbReference type="OrthoDB" id="152715at2"/>
<dbReference type="GO" id="GO:0005886">
    <property type="term" value="C:plasma membrane"/>
    <property type="evidence" value="ECO:0007669"/>
    <property type="project" value="TreeGrafter"/>
</dbReference>
<keyword evidence="4" id="KW-1185">Reference proteome</keyword>
<comment type="caution">
    <text evidence="3">The sequence shown here is derived from an EMBL/GenBank/DDBJ whole genome shotgun (WGS) entry which is preliminary data.</text>
</comment>
<proteinExistence type="predicted"/>
<keyword evidence="2" id="KW-1133">Transmembrane helix</keyword>
<name>A0A2A6RL02_9CHLR</name>
<keyword evidence="2" id="KW-0472">Membrane</keyword>
<dbReference type="Proteomes" id="UP000220527">
    <property type="component" value="Unassembled WGS sequence"/>
</dbReference>
<sequence>MLRFWRLIISMDDEIDLRPWLLAVLRRWRFVISMALVLALLAASVAIIRPRADQVTAQILILPGGSEVSLDERFTSRDATLSTNVIARNDALTTLALSSEMVQRVARELGVELETSEDVTELLKQIEVEANGDLITITASGEDEAEALGLAEAWARNFERLVLETYSRDALLTRLVDEQLAVAEANLATQQATLEEFLAQSRVYEIDRQQKTLQGLVDGSLDAERSLYSAYAQRTREIEVILQDARTVREQLQAGLTDELASSLALLSLRARSSSTSSLPLQLLVDDVAAITNTPTTVAELDRLIAAMEGQRTRFATELERMALVIRSGETGLVGLDTATIQQYQTQLAGLRSEYEQLRAQERQLIQRRDTALSSVNLLRTKLEEQRIAELTSQLSVRVISLMPETPRSLLVSLILFGGAGLVLGTMGGIFVALSQEAVLRLRQSMVTAPPATPAPVTRREPVTKS</sequence>
<organism evidence="3 4">
    <name type="scientific">Candidatus Viridilinea mediisalina</name>
    <dbReference type="NCBI Taxonomy" id="2024553"/>
    <lineage>
        <taxon>Bacteria</taxon>
        <taxon>Bacillati</taxon>
        <taxon>Chloroflexota</taxon>
        <taxon>Chloroflexia</taxon>
        <taxon>Chloroflexales</taxon>
        <taxon>Chloroflexineae</taxon>
        <taxon>Oscillochloridaceae</taxon>
        <taxon>Candidatus Viridilinea</taxon>
    </lineage>
</organism>
<evidence type="ECO:0000256" key="1">
    <source>
        <dbReference type="SAM" id="Coils"/>
    </source>
</evidence>
<evidence type="ECO:0000256" key="2">
    <source>
        <dbReference type="SAM" id="Phobius"/>
    </source>
</evidence>
<reference evidence="4" key="1">
    <citation type="submission" date="2017-08" db="EMBL/GenBank/DDBJ databases">
        <authorList>
            <person name="Grouzdev D.S."/>
            <person name="Gaisin V.A."/>
            <person name="Rysina M.S."/>
            <person name="Gorlenko V.M."/>
        </authorList>
    </citation>
    <scope>NUCLEOTIDE SEQUENCE [LARGE SCALE GENOMIC DNA]</scope>
    <source>
        <strain evidence="4">Kir15-3F</strain>
    </source>
</reference>
<keyword evidence="1" id="KW-0175">Coiled coil</keyword>
<feature type="coiled-coil region" evidence="1">
    <location>
        <begin position="341"/>
        <end position="368"/>
    </location>
</feature>
<evidence type="ECO:0000313" key="3">
    <source>
        <dbReference type="EMBL" id="PDW03591.1"/>
    </source>
</evidence>
<dbReference type="AlphaFoldDB" id="A0A2A6RL02"/>
<feature type="transmembrane region" description="Helical" evidence="2">
    <location>
        <begin position="410"/>
        <end position="434"/>
    </location>
</feature>
<evidence type="ECO:0000313" key="4">
    <source>
        <dbReference type="Proteomes" id="UP000220527"/>
    </source>
</evidence>
<feature type="transmembrane region" description="Helical" evidence="2">
    <location>
        <begin position="28"/>
        <end position="48"/>
    </location>
</feature>
<dbReference type="EMBL" id="NQWI01000026">
    <property type="protein sequence ID" value="PDW03591.1"/>
    <property type="molecule type" value="Genomic_DNA"/>
</dbReference>
<accession>A0A2A6RL02</accession>
<dbReference type="PANTHER" id="PTHR32309">
    <property type="entry name" value="TYROSINE-PROTEIN KINASE"/>
    <property type="match status" value="1"/>
</dbReference>
<dbReference type="GO" id="GO:0004713">
    <property type="term" value="F:protein tyrosine kinase activity"/>
    <property type="evidence" value="ECO:0007669"/>
    <property type="project" value="TreeGrafter"/>
</dbReference>
<keyword evidence="2" id="KW-0812">Transmembrane</keyword>
<protein>
    <recommendedName>
        <fullName evidence="5">Polysaccharide chain length determinant N-terminal domain-containing protein</fullName>
    </recommendedName>
</protein>
<dbReference type="PANTHER" id="PTHR32309:SF13">
    <property type="entry name" value="FERRIC ENTEROBACTIN TRANSPORT PROTEIN FEPE"/>
    <property type="match status" value="1"/>
</dbReference>
<evidence type="ECO:0008006" key="5">
    <source>
        <dbReference type="Google" id="ProtNLM"/>
    </source>
</evidence>
<dbReference type="InterPro" id="IPR050445">
    <property type="entry name" value="Bact_polysacc_biosynth/exp"/>
</dbReference>